<gene>
    <name evidence="1" type="ORF">CCM_08863</name>
</gene>
<dbReference type="EMBL" id="JH126405">
    <property type="protein sequence ID" value="EGX88817.1"/>
    <property type="molecule type" value="Genomic_DNA"/>
</dbReference>
<dbReference type="KEGG" id="cmt:CCM_08863"/>
<sequence>MSATDNIPVHENSYQSRRAPSYHHLDTTILSLFVHTSTYMAESVPGGSVLHLGRAILPVRRGLTKPPCSRSFSPLSPPRYGDWPIVYVPVIPIIVTF</sequence>
<dbReference type="Proteomes" id="UP000001610">
    <property type="component" value="Unassembled WGS sequence"/>
</dbReference>
<dbReference type="HOGENOM" id="CLU_2346616_0_0_1"/>
<dbReference type="AlphaFoldDB" id="G3JSB8"/>
<reference evidence="1 2" key="1">
    <citation type="journal article" date="2011" name="Genome Biol.">
        <title>Genome sequence of the insect pathogenic fungus Cordyceps militaris, a valued traditional Chinese medicine.</title>
        <authorList>
            <person name="Zheng P."/>
            <person name="Xia Y."/>
            <person name="Xiao G."/>
            <person name="Xiong C."/>
            <person name="Hu X."/>
            <person name="Zhang S."/>
            <person name="Zheng H."/>
            <person name="Huang Y."/>
            <person name="Zhou Y."/>
            <person name="Wang S."/>
            <person name="Zhao G.P."/>
            <person name="Liu X."/>
            <person name="St Leger R.J."/>
            <person name="Wang C."/>
        </authorList>
    </citation>
    <scope>NUCLEOTIDE SEQUENCE [LARGE SCALE GENOMIC DNA]</scope>
    <source>
        <strain evidence="1 2">CM01</strain>
    </source>
</reference>
<dbReference type="VEuPathDB" id="FungiDB:CCM_08863"/>
<dbReference type="GeneID" id="18170868"/>
<name>G3JSB8_CORMM</name>
<organism evidence="1 2">
    <name type="scientific">Cordyceps militaris (strain CM01)</name>
    <name type="common">Caterpillar fungus</name>
    <dbReference type="NCBI Taxonomy" id="983644"/>
    <lineage>
        <taxon>Eukaryota</taxon>
        <taxon>Fungi</taxon>
        <taxon>Dikarya</taxon>
        <taxon>Ascomycota</taxon>
        <taxon>Pezizomycotina</taxon>
        <taxon>Sordariomycetes</taxon>
        <taxon>Hypocreomycetidae</taxon>
        <taxon>Hypocreales</taxon>
        <taxon>Cordycipitaceae</taxon>
        <taxon>Cordyceps</taxon>
    </lineage>
</organism>
<accession>G3JSB8</accession>
<evidence type="ECO:0000313" key="2">
    <source>
        <dbReference type="Proteomes" id="UP000001610"/>
    </source>
</evidence>
<dbReference type="InParanoid" id="G3JSB8"/>
<proteinExistence type="predicted"/>
<protein>
    <submittedName>
        <fullName evidence="1">Uncharacterized protein</fullName>
    </submittedName>
</protein>
<dbReference type="RefSeq" id="XP_006674062.1">
    <property type="nucleotide sequence ID" value="XM_006673999.1"/>
</dbReference>
<keyword evidence="2" id="KW-1185">Reference proteome</keyword>
<evidence type="ECO:0000313" key="1">
    <source>
        <dbReference type="EMBL" id="EGX88817.1"/>
    </source>
</evidence>